<dbReference type="OrthoDB" id="9974845at2"/>
<comment type="caution">
    <text evidence="3">The sequence shown here is derived from an EMBL/GenBank/DDBJ whole genome shotgun (WGS) entry which is preliminary data.</text>
</comment>
<accession>A0A2N0TR91</accession>
<evidence type="ECO:0000313" key="3">
    <source>
        <dbReference type="EMBL" id="PKD17264.1"/>
    </source>
</evidence>
<dbReference type="Proteomes" id="UP000176009">
    <property type="component" value="Unassembled WGS sequence"/>
</dbReference>
<keyword evidence="1" id="KW-0472">Membrane</keyword>
<reference evidence="2 4" key="2">
    <citation type="submission" date="2016-09" db="EMBL/GenBank/DDBJ databases">
        <title>Genome Sequence of Salegentibacter salarius,Isolated from a Marine Solar Saltern of the Yellow Sea in South Korea.</title>
        <authorList>
            <person name="Zheng Q."/>
            <person name="Liu Y."/>
        </authorList>
    </citation>
    <scope>NUCLEOTIDE SEQUENCE [LARGE SCALE GENOMIC DNA]</scope>
    <source>
        <strain evidence="2 4">KCTC 12974</strain>
    </source>
</reference>
<protein>
    <submittedName>
        <fullName evidence="3">Uncharacterized protein</fullName>
    </submittedName>
</protein>
<dbReference type="EMBL" id="MJBR01000033">
    <property type="protein sequence ID" value="OEY71916.1"/>
    <property type="molecule type" value="Genomic_DNA"/>
</dbReference>
<reference evidence="3 5" key="1">
    <citation type="submission" date="2015-10" db="EMBL/GenBank/DDBJ databases">
        <title>Draft genome sequence of Salegentibacter salinarum KCTC 12975.</title>
        <authorList>
            <person name="Lin W."/>
            <person name="Zheng Q."/>
        </authorList>
    </citation>
    <scope>NUCLEOTIDE SEQUENCE [LARGE SCALE GENOMIC DNA]</scope>
    <source>
        <strain evidence="3 5">KCTC 12974</strain>
    </source>
</reference>
<feature type="transmembrane region" description="Helical" evidence="1">
    <location>
        <begin position="33"/>
        <end position="51"/>
    </location>
</feature>
<dbReference type="Proteomes" id="UP000232533">
    <property type="component" value="Unassembled WGS sequence"/>
</dbReference>
<sequence>MIKKYLPIILGGAIGFGLSYIPNNYMSKKYENIAFFIVAGIVIILAVRKYFSSKKQEENG</sequence>
<evidence type="ECO:0000256" key="1">
    <source>
        <dbReference type="SAM" id="Phobius"/>
    </source>
</evidence>
<feature type="transmembrane region" description="Helical" evidence="1">
    <location>
        <begin position="5"/>
        <end position="21"/>
    </location>
</feature>
<dbReference type="RefSeq" id="WP_070054820.1">
    <property type="nucleotide sequence ID" value="NZ_FVZF01000039.1"/>
</dbReference>
<dbReference type="AlphaFoldDB" id="A0A2N0TR91"/>
<gene>
    <name evidence="3" type="ORF">APR40_14935</name>
    <name evidence="2" type="ORF">BHS39_14965</name>
</gene>
<name>A0A2N0TR91_9FLAO</name>
<evidence type="ECO:0000313" key="4">
    <source>
        <dbReference type="Proteomes" id="UP000176009"/>
    </source>
</evidence>
<keyword evidence="4" id="KW-1185">Reference proteome</keyword>
<proteinExistence type="predicted"/>
<keyword evidence="1" id="KW-0812">Transmembrane</keyword>
<evidence type="ECO:0000313" key="5">
    <source>
        <dbReference type="Proteomes" id="UP000232533"/>
    </source>
</evidence>
<organism evidence="3 5">
    <name type="scientific">Salegentibacter salarius</name>
    <dbReference type="NCBI Taxonomy" id="435906"/>
    <lineage>
        <taxon>Bacteria</taxon>
        <taxon>Pseudomonadati</taxon>
        <taxon>Bacteroidota</taxon>
        <taxon>Flavobacteriia</taxon>
        <taxon>Flavobacteriales</taxon>
        <taxon>Flavobacteriaceae</taxon>
        <taxon>Salegentibacter</taxon>
    </lineage>
</organism>
<evidence type="ECO:0000313" key="2">
    <source>
        <dbReference type="EMBL" id="OEY71916.1"/>
    </source>
</evidence>
<keyword evidence="1" id="KW-1133">Transmembrane helix</keyword>
<dbReference type="EMBL" id="LKTR01000039">
    <property type="protein sequence ID" value="PKD17264.1"/>
    <property type="molecule type" value="Genomic_DNA"/>
</dbReference>